<evidence type="ECO:0000259" key="1">
    <source>
        <dbReference type="Pfam" id="PF00144"/>
    </source>
</evidence>
<dbReference type="KEGG" id="req:REQ_42480"/>
<dbReference type="Proteomes" id="UP001154400">
    <property type="component" value="Chromosome"/>
</dbReference>
<accession>A0A3S5YCA0</accession>
<protein>
    <submittedName>
        <fullName evidence="2">Beta-lactamase</fullName>
    </submittedName>
</protein>
<dbReference type="SUPFAM" id="SSF56601">
    <property type="entry name" value="beta-lactamase/transpeptidase-like"/>
    <property type="match status" value="1"/>
</dbReference>
<name>A0A3S5YCA0_RHOH1</name>
<dbReference type="InterPro" id="IPR001466">
    <property type="entry name" value="Beta-lactam-related"/>
</dbReference>
<dbReference type="InterPro" id="IPR012338">
    <property type="entry name" value="Beta-lactam/transpept-like"/>
</dbReference>
<organism evidence="2">
    <name type="scientific">Rhodococcus hoagii (strain 103S)</name>
    <name type="common">Rhodococcus equi</name>
    <dbReference type="NCBI Taxonomy" id="685727"/>
    <lineage>
        <taxon>Bacteria</taxon>
        <taxon>Bacillati</taxon>
        <taxon>Actinomycetota</taxon>
        <taxon>Actinomycetes</taxon>
        <taxon>Mycobacteriales</taxon>
        <taxon>Nocardiaceae</taxon>
        <taxon>Prescottella</taxon>
    </lineage>
</organism>
<dbReference type="PANTHER" id="PTHR43319:SF3">
    <property type="entry name" value="BETA-LACTAMASE-RELATED DOMAIN-CONTAINING PROTEIN"/>
    <property type="match status" value="1"/>
</dbReference>
<dbReference type="Gene3D" id="3.40.710.10">
    <property type="entry name" value="DD-peptidase/beta-lactamase superfamily"/>
    <property type="match status" value="1"/>
</dbReference>
<dbReference type="PANTHER" id="PTHR43319">
    <property type="entry name" value="BETA-LACTAMASE-RELATED"/>
    <property type="match status" value="1"/>
</dbReference>
<proteinExistence type="predicted"/>
<sequence length="424" mass="45712">MRSGSEVAMAIHVEHGNAPRTAAPAPVRAPLGVPAAAQARTEMLVHPQFLPLADRFFSMYRHPHNGGGALVAYVHGEKVLDVWAGYADRDRRWDSDTVSLSFSTGKGVASTVTHRLAERGIVDYDTPVAAYWPEFGAAGKGEITIRDVLTHRAGLHKVRGLVPGRTGLLDYETVVEALAAAAPDPRRRRGPGYHAVTYGWLVAETLARATGRPFTELVRKEIAEPLGMPEFWYQVPQAQRGRIAKLFPHINPGGLDWRMTSAVLSFAGPLRGLAEAAMPDGFDELVRNPAVHDAVMPGWNGVFSARSLGRMYAAIANGGVLDGARFLQPETLEQMGTVQTRDRDYVLGVKLGWRLGYHPPLLASRVQPTRGLGHYGVGGSGAYADPETGLALAFVTNRLGNAVTALGDLRLARLGAEAQSIVRS</sequence>
<dbReference type="InterPro" id="IPR052907">
    <property type="entry name" value="Beta-lactamase/esterase"/>
</dbReference>
<evidence type="ECO:0000313" key="2">
    <source>
        <dbReference type="EMBL" id="CBH50215.1"/>
    </source>
</evidence>
<gene>
    <name evidence="2" type="ordered locus">REQ_42480</name>
</gene>
<dbReference type="EMBL" id="FN563149">
    <property type="protein sequence ID" value="CBH50215.1"/>
    <property type="molecule type" value="Genomic_DNA"/>
</dbReference>
<feature type="domain" description="Beta-lactamase-related" evidence="1">
    <location>
        <begin position="65"/>
        <end position="416"/>
    </location>
</feature>
<dbReference type="Pfam" id="PF00144">
    <property type="entry name" value="Beta-lactamase"/>
    <property type="match status" value="1"/>
</dbReference>
<dbReference type="AlphaFoldDB" id="A0A3S5YCA0"/>
<evidence type="ECO:0000313" key="3">
    <source>
        <dbReference type="Proteomes" id="UP000006892"/>
    </source>
</evidence>
<reference evidence="2" key="1">
    <citation type="journal article" date="2010" name="PLoS Genet.">
        <title>The genome of a pathogenic rhodococcus: cooptive virulence underpinned by key gene acquisitions.</title>
        <authorList>
            <person name="Letek M."/>
            <person name="Gonzalez P."/>
            <person name="Macarthur I."/>
            <person name="Rodriguez H."/>
            <person name="Freeman T.C."/>
            <person name="Valero-Rello A."/>
            <person name="Blanco M."/>
            <person name="Buckley T."/>
            <person name="Cherevach I."/>
            <person name="Fahey R."/>
            <person name="Hapeshi A."/>
            <person name="Holdstock J."/>
            <person name="Leadon D."/>
            <person name="Navas J."/>
            <person name="Ocampo A."/>
            <person name="Quail M.A."/>
            <person name="Sanders M."/>
            <person name="Scortti M.M."/>
            <person name="Prescott J.F."/>
            <person name="Fogarty U."/>
            <person name="Meijer W.G."/>
            <person name="Parkhill J."/>
            <person name="Bentley S.D."/>
            <person name="Vazquez-Boland J.A."/>
        </authorList>
    </citation>
    <scope>NUCLEOTIDE SEQUENCE [LARGE SCALE GENOMIC DNA]</scope>
    <source>
        <strain evidence="2 3">103S</strain>
    </source>
</reference>